<dbReference type="OrthoDB" id="3061861at2759"/>
<comment type="caution">
    <text evidence="1">The sequence shown here is derived from an EMBL/GenBank/DDBJ whole genome shotgun (WGS) entry which is preliminary data.</text>
</comment>
<gene>
    <name evidence="1" type="ORF">JR316_003137</name>
</gene>
<accession>A0A8H7Y4M2</accession>
<reference evidence="1" key="1">
    <citation type="submission" date="2021-02" db="EMBL/GenBank/DDBJ databases">
        <title>Psilocybe cubensis genome.</title>
        <authorList>
            <person name="Mckernan K.J."/>
            <person name="Crawford S."/>
            <person name="Trippe A."/>
            <person name="Kane L.T."/>
            <person name="Mclaughlin S."/>
        </authorList>
    </citation>
    <scope>NUCLEOTIDE SEQUENCE [LARGE SCALE GENOMIC DNA]</scope>
    <source>
        <strain evidence="1">MGC-MH-2018</strain>
    </source>
</reference>
<organism evidence="1">
    <name type="scientific">Psilocybe cubensis</name>
    <name type="common">Psychedelic mushroom</name>
    <name type="synonym">Stropharia cubensis</name>
    <dbReference type="NCBI Taxonomy" id="181762"/>
    <lineage>
        <taxon>Eukaryota</taxon>
        <taxon>Fungi</taxon>
        <taxon>Dikarya</taxon>
        <taxon>Basidiomycota</taxon>
        <taxon>Agaricomycotina</taxon>
        <taxon>Agaricomycetes</taxon>
        <taxon>Agaricomycetidae</taxon>
        <taxon>Agaricales</taxon>
        <taxon>Agaricineae</taxon>
        <taxon>Strophariaceae</taxon>
        <taxon>Psilocybe</taxon>
    </lineage>
</organism>
<proteinExistence type="predicted"/>
<dbReference type="AlphaFoldDB" id="A0A8H7Y4M2"/>
<name>A0A8H7Y4M2_PSICU</name>
<dbReference type="EMBL" id="JAFIQS010000003">
    <property type="protein sequence ID" value="KAG5171060.1"/>
    <property type="molecule type" value="Genomic_DNA"/>
</dbReference>
<sequence>MKHRTLTWHDMRAHPISSYRREDNDWSYAPSSWIKRADEFGWAHLMAKTDPAPLSCFARGKLICLYAGCNLLVLSPALETNIIGMPLQTYRDIAMNDCPGSNKTRAEELRTLVIPKEYVRPHSSRVDTPRTIKILAAFVSRDWAWAINDFSTLAQMYIFTKDTPWDRELRPGTSLWDFVFARFTGGPDWFLEPVDALLKLREWRSSVLKASKCHERYCQKQISSYFGLAPQEVDSPCTGYGYNRPILQELLKNRNGCFAGIGRYSANDLLYTLGIYPGTPSRVICSDPALYAAFETGLQNYLAQFGTEPFLSRASSVPNTTNPFDFNEHLNSEFLRKWVLVYRRSMAVMSAKLYNFYASRGLFDENHIIGGAYVPNCNQLLDINRRVRKYVPVFFCEDPLAAYTVIRAKIPREWGCDVSRTRVVDDIKRFTYSTTIGTAQFRVPLDNRPFFHDKEPGTLIIGRPRIERTGKVGRPRKGLSKKRLLKLYDVQTGRKAV</sequence>
<protein>
    <submittedName>
        <fullName evidence="1">Uncharacterized protein</fullName>
    </submittedName>
</protein>
<evidence type="ECO:0000313" key="1">
    <source>
        <dbReference type="EMBL" id="KAG5171060.1"/>
    </source>
</evidence>